<evidence type="ECO:0000313" key="2">
    <source>
        <dbReference type="EMBL" id="PTQ43336.1"/>
    </source>
</evidence>
<reference evidence="3" key="1">
    <citation type="journal article" date="2017" name="Cell">
        <title>Insights into land plant evolution garnered from the Marchantia polymorpha genome.</title>
        <authorList>
            <person name="Bowman J.L."/>
            <person name="Kohchi T."/>
            <person name="Yamato K.T."/>
            <person name="Jenkins J."/>
            <person name="Shu S."/>
            <person name="Ishizaki K."/>
            <person name="Yamaoka S."/>
            <person name="Nishihama R."/>
            <person name="Nakamura Y."/>
            <person name="Berger F."/>
            <person name="Adam C."/>
            <person name="Aki S.S."/>
            <person name="Althoff F."/>
            <person name="Araki T."/>
            <person name="Arteaga-Vazquez M.A."/>
            <person name="Balasubrmanian S."/>
            <person name="Barry K."/>
            <person name="Bauer D."/>
            <person name="Boehm C.R."/>
            <person name="Briginshaw L."/>
            <person name="Caballero-Perez J."/>
            <person name="Catarino B."/>
            <person name="Chen F."/>
            <person name="Chiyoda S."/>
            <person name="Chovatia M."/>
            <person name="Davies K.M."/>
            <person name="Delmans M."/>
            <person name="Demura T."/>
            <person name="Dierschke T."/>
            <person name="Dolan L."/>
            <person name="Dorantes-Acosta A.E."/>
            <person name="Eklund D.M."/>
            <person name="Florent S.N."/>
            <person name="Flores-Sandoval E."/>
            <person name="Fujiyama A."/>
            <person name="Fukuzawa H."/>
            <person name="Galik B."/>
            <person name="Grimanelli D."/>
            <person name="Grimwood J."/>
            <person name="Grossniklaus U."/>
            <person name="Hamada T."/>
            <person name="Haseloff J."/>
            <person name="Hetherington A.J."/>
            <person name="Higo A."/>
            <person name="Hirakawa Y."/>
            <person name="Hundley H.N."/>
            <person name="Ikeda Y."/>
            <person name="Inoue K."/>
            <person name="Inoue S.I."/>
            <person name="Ishida S."/>
            <person name="Jia Q."/>
            <person name="Kakita M."/>
            <person name="Kanazawa T."/>
            <person name="Kawai Y."/>
            <person name="Kawashima T."/>
            <person name="Kennedy M."/>
            <person name="Kinose K."/>
            <person name="Kinoshita T."/>
            <person name="Kohara Y."/>
            <person name="Koide E."/>
            <person name="Komatsu K."/>
            <person name="Kopischke S."/>
            <person name="Kubo M."/>
            <person name="Kyozuka J."/>
            <person name="Lagercrantz U."/>
            <person name="Lin S.S."/>
            <person name="Lindquist E."/>
            <person name="Lipzen A.M."/>
            <person name="Lu C.W."/>
            <person name="De Luna E."/>
            <person name="Martienssen R.A."/>
            <person name="Minamino N."/>
            <person name="Mizutani M."/>
            <person name="Mizutani M."/>
            <person name="Mochizuki N."/>
            <person name="Monte I."/>
            <person name="Mosher R."/>
            <person name="Nagasaki H."/>
            <person name="Nakagami H."/>
            <person name="Naramoto S."/>
            <person name="Nishitani K."/>
            <person name="Ohtani M."/>
            <person name="Okamoto T."/>
            <person name="Okumura M."/>
            <person name="Phillips J."/>
            <person name="Pollak B."/>
            <person name="Reinders A."/>
            <person name="Rovekamp M."/>
            <person name="Sano R."/>
            <person name="Sawa S."/>
            <person name="Schmid M.W."/>
            <person name="Shirakawa M."/>
            <person name="Solano R."/>
            <person name="Spunde A."/>
            <person name="Suetsugu N."/>
            <person name="Sugano S."/>
            <person name="Sugiyama A."/>
            <person name="Sun R."/>
            <person name="Suzuki Y."/>
            <person name="Takenaka M."/>
            <person name="Takezawa D."/>
            <person name="Tomogane H."/>
            <person name="Tsuzuki M."/>
            <person name="Ueda T."/>
            <person name="Umeda M."/>
            <person name="Ward J.M."/>
            <person name="Watanabe Y."/>
            <person name="Yazaki K."/>
            <person name="Yokoyama R."/>
            <person name="Yoshitake Y."/>
            <person name="Yotsui I."/>
            <person name="Zachgo S."/>
            <person name="Schmutz J."/>
        </authorList>
    </citation>
    <scope>NUCLEOTIDE SEQUENCE [LARGE SCALE GENOMIC DNA]</scope>
    <source>
        <strain evidence="3">Tak-1</strain>
    </source>
</reference>
<dbReference type="EMBL" id="KZ772697">
    <property type="protein sequence ID" value="PTQ43336.1"/>
    <property type="molecule type" value="Genomic_DNA"/>
</dbReference>
<evidence type="ECO:0000256" key="1">
    <source>
        <dbReference type="SAM" id="MobiDB-lite"/>
    </source>
</evidence>
<accession>A0A2R6XB49</accession>
<gene>
    <name evidence="2" type="ORF">MARPO_0025s0031</name>
</gene>
<sequence length="185" mass="19923">MSRTRIQITAAKLKFRPSDRASSGDPYGSKPAGVDRDSAGRRREAEERGGEPRAGGYIWCPTEGWPCFLVWDAFLSSGSGSAATCSTNASEDSRTETCLPACLPESRSSARSAALTFKCVSFRASPGSAHGKNQIQMVDPAILLGPSSDTLQSPVESRNGELGPRNKRNLGWTESRFLHAANHFM</sequence>
<dbReference type="Proteomes" id="UP000244005">
    <property type="component" value="Unassembled WGS sequence"/>
</dbReference>
<dbReference type="Gramene" id="Mp2g26530.1">
    <property type="protein sequence ID" value="Mp2g26530.1.cds1"/>
    <property type="gene ID" value="Mp2g26530"/>
</dbReference>
<name>A0A2R6XB49_MARPO</name>
<feature type="region of interest" description="Disordered" evidence="1">
    <location>
        <begin position="146"/>
        <end position="167"/>
    </location>
</feature>
<organism evidence="2 3">
    <name type="scientific">Marchantia polymorpha</name>
    <name type="common">Common liverwort</name>
    <name type="synonym">Marchantia aquatica</name>
    <dbReference type="NCBI Taxonomy" id="3197"/>
    <lineage>
        <taxon>Eukaryota</taxon>
        <taxon>Viridiplantae</taxon>
        <taxon>Streptophyta</taxon>
        <taxon>Embryophyta</taxon>
        <taxon>Marchantiophyta</taxon>
        <taxon>Marchantiopsida</taxon>
        <taxon>Marchantiidae</taxon>
        <taxon>Marchantiales</taxon>
        <taxon>Marchantiaceae</taxon>
        <taxon>Marchantia</taxon>
    </lineage>
</organism>
<feature type="compositionally biased region" description="Polar residues" evidence="1">
    <location>
        <begin position="147"/>
        <end position="156"/>
    </location>
</feature>
<proteinExistence type="predicted"/>
<feature type="compositionally biased region" description="Basic and acidic residues" evidence="1">
    <location>
        <begin position="33"/>
        <end position="51"/>
    </location>
</feature>
<dbReference type="AlphaFoldDB" id="A0A2R6XB49"/>
<keyword evidence="3" id="KW-1185">Reference proteome</keyword>
<feature type="region of interest" description="Disordered" evidence="1">
    <location>
        <begin position="14"/>
        <end position="55"/>
    </location>
</feature>
<evidence type="ECO:0000313" key="3">
    <source>
        <dbReference type="Proteomes" id="UP000244005"/>
    </source>
</evidence>
<protein>
    <submittedName>
        <fullName evidence="2">Uncharacterized protein</fullName>
    </submittedName>
</protein>